<sequence>MEEQDAAADPYLPYDGGGDTIPLQEIPRKGTPHIDGGRAARSEPSSPSCVVRSSTVSEQRQKGPSELGTQPPLSPSALCSSFSPQTSPRLHHNVWSCVASELRHMFSLVHVFSFSSFSPFFLWDQLQGSAEQRT</sequence>
<feature type="compositionally biased region" description="Polar residues" evidence="1">
    <location>
        <begin position="77"/>
        <end position="88"/>
    </location>
</feature>
<feature type="compositionally biased region" description="Polar residues" evidence="1">
    <location>
        <begin position="43"/>
        <end position="58"/>
    </location>
</feature>
<gene>
    <name evidence="2" type="ORF">PLEPLA_LOCUS10163</name>
</gene>
<evidence type="ECO:0000313" key="2">
    <source>
        <dbReference type="EMBL" id="CAB1422273.1"/>
    </source>
</evidence>
<reference evidence="2" key="1">
    <citation type="submission" date="2020-03" db="EMBL/GenBank/DDBJ databases">
        <authorList>
            <person name="Weist P."/>
        </authorList>
    </citation>
    <scope>NUCLEOTIDE SEQUENCE</scope>
</reference>
<organism evidence="2 3">
    <name type="scientific">Pleuronectes platessa</name>
    <name type="common">European plaice</name>
    <dbReference type="NCBI Taxonomy" id="8262"/>
    <lineage>
        <taxon>Eukaryota</taxon>
        <taxon>Metazoa</taxon>
        <taxon>Chordata</taxon>
        <taxon>Craniata</taxon>
        <taxon>Vertebrata</taxon>
        <taxon>Euteleostomi</taxon>
        <taxon>Actinopterygii</taxon>
        <taxon>Neopterygii</taxon>
        <taxon>Teleostei</taxon>
        <taxon>Neoteleostei</taxon>
        <taxon>Acanthomorphata</taxon>
        <taxon>Carangaria</taxon>
        <taxon>Pleuronectiformes</taxon>
        <taxon>Pleuronectoidei</taxon>
        <taxon>Pleuronectidae</taxon>
        <taxon>Pleuronectes</taxon>
    </lineage>
</organism>
<accession>A0A9N7U0J1</accession>
<protein>
    <submittedName>
        <fullName evidence="2">Uncharacterized protein</fullName>
    </submittedName>
</protein>
<evidence type="ECO:0000313" key="3">
    <source>
        <dbReference type="Proteomes" id="UP001153269"/>
    </source>
</evidence>
<dbReference type="Proteomes" id="UP001153269">
    <property type="component" value="Unassembled WGS sequence"/>
</dbReference>
<proteinExistence type="predicted"/>
<comment type="caution">
    <text evidence="2">The sequence shown here is derived from an EMBL/GenBank/DDBJ whole genome shotgun (WGS) entry which is preliminary data.</text>
</comment>
<evidence type="ECO:0000256" key="1">
    <source>
        <dbReference type="SAM" id="MobiDB-lite"/>
    </source>
</evidence>
<name>A0A9N7U0J1_PLEPL</name>
<feature type="region of interest" description="Disordered" evidence="1">
    <location>
        <begin position="1"/>
        <end position="89"/>
    </location>
</feature>
<dbReference type="AlphaFoldDB" id="A0A9N7U0J1"/>
<dbReference type="EMBL" id="CADEAL010000571">
    <property type="protein sequence ID" value="CAB1422273.1"/>
    <property type="molecule type" value="Genomic_DNA"/>
</dbReference>
<keyword evidence="3" id="KW-1185">Reference proteome</keyword>